<keyword evidence="1" id="KW-0812">Transmembrane</keyword>
<keyword evidence="3" id="KW-1185">Reference proteome</keyword>
<keyword evidence="1" id="KW-1133">Transmembrane helix</keyword>
<evidence type="ECO:0000313" key="2">
    <source>
        <dbReference type="EMBL" id="MCW1922356.1"/>
    </source>
</evidence>
<comment type="caution">
    <text evidence="2">The sequence shown here is derived from an EMBL/GenBank/DDBJ whole genome shotgun (WGS) entry which is preliminary data.</text>
</comment>
<organism evidence="2 3">
    <name type="scientific">Luteolibacter arcticus</name>
    <dbReference type="NCBI Taxonomy" id="1581411"/>
    <lineage>
        <taxon>Bacteria</taxon>
        <taxon>Pseudomonadati</taxon>
        <taxon>Verrucomicrobiota</taxon>
        <taxon>Verrucomicrobiia</taxon>
        <taxon>Verrucomicrobiales</taxon>
        <taxon>Verrucomicrobiaceae</taxon>
        <taxon>Luteolibacter</taxon>
    </lineage>
</organism>
<feature type="transmembrane region" description="Helical" evidence="1">
    <location>
        <begin position="12"/>
        <end position="36"/>
    </location>
</feature>
<keyword evidence="1" id="KW-0472">Membrane</keyword>
<protein>
    <submittedName>
        <fullName evidence="2">Uncharacterized protein</fullName>
    </submittedName>
</protein>
<dbReference type="Proteomes" id="UP001320876">
    <property type="component" value="Unassembled WGS sequence"/>
</dbReference>
<reference evidence="2 3" key="1">
    <citation type="submission" date="2022-10" db="EMBL/GenBank/DDBJ databases">
        <title>Luteolibacter arcticus strain CCTCC AB 2014275, whole genome shotgun sequencing project.</title>
        <authorList>
            <person name="Zhao G."/>
            <person name="Shen L."/>
        </authorList>
    </citation>
    <scope>NUCLEOTIDE SEQUENCE [LARGE SCALE GENOMIC DNA]</scope>
    <source>
        <strain evidence="2 3">CCTCC AB 2014275</strain>
    </source>
</reference>
<dbReference type="RefSeq" id="WP_264486465.1">
    <property type="nucleotide sequence ID" value="NZ_JAPDDT010000002.1"/>
</dbReference>
<dbReference type="EMBL" id="JAPDDT010000002">
    <property type="protein sequence ID" value="MCW1922356.1"/>
    <property type="molecule type" value="Genomic_DNA"/>
</dbReference>
<accession>A0ABT3GFW9</accession>
<evidence type="ECO:0000256" key="1">
    <source>
        <dbReference type="SAM" id="Phobius"/>
    </source>
</evidence>
<feature type="transmembrane region" description="Helical" evidence="1">
    <location>
        <begin position="64"/>
        <end position="86"/>
    </location>
</feature>
<feature type="transmembrane region" description="Helical" evidence="1">
    <location>
        <begin position="98"/>
        <end position="119"/>
    </location>
</feature>
<evidence type="ECO:0000313" key="3">
    <source>
        <dbReference type="Proteomes" id="UP001320876"/>
    </source>
</evidence>
<sequence length="258" mass="28390">MKRPGSHLATRTFAIVTLLLVVPFLALPIPGIFALIEACGRLLLGFAFFLSANLHKISSDAGTWGPGLAAFLLGLAVIHGFGRSWAQRRQQGWRASTTFSLGLLLPLLFAISFLVPGVFLQVQQLAKAPWFVREFGEASYFKQQLKQLGLALIDAELDDERYPDSLEVLVNRKRINADDLFLRGQYAGHPREPVLYLGKGLTTSSDPSLPLLISPPYSQDGSVRRMILTAGHEVVEIRAEELDAWIARAMAARDGVKP</sequence>
<gene>
    <name evidence="2" type="ORF">OKA05_07310</name>
</gene>
<name>A0ABT3GFW9_9BACT</name>
<proteinExistence type="predicted"/>